<dbReference type="GeneID" id="68859989"/>
<keyword evidence="1" id="KW-1133">Transmembrane helix</keyword>
<evidence type="ECO:0000259" key="2">
    <source>
        <dbReference type="Pfam" id="PF24460"/>
    </source>
</evidence>
<keyword evidence="1" id="KW-0472">Membrane</keyword>
<organism evidence="3 4">
    <name type="scientific">Halapricum desulfuricans</name>
    <dbReference type="NCBI Taxonomy" id="2841257"/>
    <lineage>
        <taxon>Archaea</taxon>
        <taxon>Methanobacteriati</taxon>
        <taxon>Methanobacteriota</taxon>
        <taxon>Stenosarchaea group</taxon>
        <taxon>Halobacteria</taxon>
        <taxon>Halobacteriales</taxon>
        <taxon>Haloarculaceae</taxon>
        <taxon>Halapricum</taxon>
    </lineage>
</organism>
<sequence length="125" mass="14028">MAERRIDFRPWIAAFLGSLVAGLGHLYLRRIRRAIGWLVAVVLAAMIWVLDPGNLTLLEIAPSVVVLSLSVFDAFSIALREQRPAQSKSETLECPACGGSLDPELDFCPWCTTRFEHFEVRDIEE</sequence>
<dbReference type="Proteomes" id="UP000663305">
    <property type="component" value="Chromosome"/>
</dbReference>
<evidence type="ECO:0000256" key="1">
    <source>
        <dbReference type="SAM" id="Phobius"/>
    </source>
</evidence>
<dbReference type="AlphaFoldDB" id="A0A897NIV3"/>
<feature type="transmembrane region" description="Helical" evidence="1">
    <location>
        <begin position="35"/>
        <end position="54"/>
    </location>
</feature>
<dbReference type="Pfam" id="PF24460">
    <property type="entry name" value="DUF7575"/>
    <property type="match status" value="1"/>
</dbReference>
<feature type="transmembrane region" description="Helical" evidence="1">
    <location>
        <begin position="12"/>
        <end position="28"/>
    </location>
</feature>
<accession>A0A897NIV3</accession>
<name>A0A897NIV3_9EURY</name>
<reference evidence="3" key="1">
    <citation type="submission" date="2020-11" db="EMBL/GenBank/DDBJ databases">
        <title>Carbohydrate-dependent, anaerobic sulfur respiration: A novel catabolism in halophilic archaea.</title>
        <authorList>
            <person name="Sorokin D.Y."/>
            <person name="Messina E."/>
            <person name="Smedile F."/>
            <person name="La Cono V."/>
            <person name="Hallsworth J.E."/>
            <person name="Yakimov M.M."/>
        </authorList>
    </citation>
    <scope>NUCLEOTIDE SEQUENCE</scope>
    <source>
        <strain evidence="3">HSR-Bgl</strain>
    </source>
</reference>
<gene>
    <name evidence="3" type="ORF">HSBGL_0458</name>
</gene>
<feature type="domain" description="DUF7575" evidence="2">
    <location>
        <begin position="90"/>
        <end position="116"/>
    </location>
</feature>
<dbReference type="RefSeq" id="WP_229125440.1">
    <property type="nucleotide sequence ID" value="NZ_CP064789.1"/>
</dbReference>
<feature type="transmembrane region" description="Helical" evidence="1">
    <location>
        <begin position="60"/>
        <end position="79"/>
    </location>
</feature>
<evidence type="ECO:0000313" key="4">
    <source>
        <dbReference type="Proteomes" id="UP000663305"/>
    </source>
</evidence>
<protein>
    <submittedName>
        <fullName evidence="3">Membrane protein containing Zn-ribbon domain</fullName>
    </submittedName>
</protein>
<proteinExistence type="predicted"/>
<dbReference type="InterPro" id="IPR055997">
    <property type="entry name" value="DUF7575"/>
</dbReference>
<evidence type="ECO:0000313" key="3">
    <source>
        <dbReference type="EMBL" id="QSG10893.1"/>
    </source>
</evidence>
<keyword evidence="1" id="KW-0812">Transmembrane</keyword>
<dbReference type="EMBL" id="CP064789">
    <property type="protein sequence ID" value="QSG10893.1"/>
    <property type="molecule type" value="Genomic_DNA"/>
</dbReference>